<sequence length="137" mass="15383">MGGGKCAKAAGRERHVYITRTSQVSFDDCQQRSRFRDGNSRLLLGSNVELDRKLGAGSSRTSLPYGPRTQPAKHNFARVFLIQQKQATDVQIRRNWILTSTLSTYLSAMRETMKAYAHTRPFTFGISGAQQRELSVS</sequence>
<accession>A0A151XC48</accession>
<dbReference type="Proteomes" id="UP000075809">
    <property type="component" value="Unassembled WGS sequence"/>
</dbReference>
<protein>
    <submittedName>
        <fullName evidence="1">Uncharacterized protein</fullName>
    </submittedName>
</protein>
<name>A0A151XC48_9HYME</name>
<evidence type="ECO:0000313" key="1">
    <source>
        <dbReference type="EMBL" id="KYQ57934.1"/>
    </source>
</evidence>
<dbReference type="EMBL" id="KQ982314">
    <property type="protein sequence ID" value="KYQ57934.1"/>
    <property type="molecule type" value="Genomic_DNA"/>
</dbReference>
<proteinExistence type="predicted"/>
<dbReference type="AlphaFoldDB" id="A0A151XC48"/>
<reference evidence="1 2" key="1">
    <citation type="submission" date="2015-09" db="EMBL/GenBank/DDBJ databases">
        <title>Trachymyrmex zeteki WGS genome.</title>
        <authorList>
            <person name="Nygaard S."/>
            <person name="Hu H."/>
            <person name="Boomsma J."/>
            <person name="Zhang G."/>
        </authorList>
    </citation>
    <scope>NUCLEOTIDE SEQUENCE [LARGE SCALE GENOMIC DNA]</scope>
    <source>
        <strain evidence="1">Tzet28-1</strain>
        <tissue evidence="1">Whole body</tissue>
    </source>
</reference>
<keyword evidence="2" id="KW-1185">Reference proteome</keyword>
<organism evidence="1 2">
    <name type="scientific">Mycetomoellerius zeteki</name>
    <dbReference type="NCBI Taxonomy" id="64791"/>
    <lineage>
        <taxon>Eukaryota</taxon>
        <taxon>Metazoa</taxon>
        <taxon>Ecdysozoa</taxon>
        <taxon>Arthropoda</taxon>
        <taxon>Hexapoda</taxon>
        <taxon>Insecta</taxon>
        <taxon>Pterygota</taxon>
        <taxon>Neoptera</taxon>
        <taxon>Endopterygota</taxon>
        <taxon>Hymenoptera</taxon>
        <taxon>Apocrita</taxon>
        <taxon>Aculeata</taxon>
        <taxon>Formicoidea</taxon>
        <taxon>Formicidae</taxon>
        <taxon>Myrmicinae</taxon>
        <taxon>Mycetomoellerius</taxon>
    </lineage>
</organism>
<evidence type="ECO:0000313" key="2">
    <source>
        <dbReference type="Proteomes" id="UP000075809"/>
    </source>
</evidence>
<gene>
    <name evidence="1" type="ORF">ALC60_02983</name>
</gene>